<accession>A0A812CRJ0</accession>
<keyword evidence="4 9" id="KW-0808">Transferase</keyword>
<feature type="transmembrane region" description="Helical" evidence="8">
    <location>
        <begin position="477"/>
        <end position="494"/>
    </location>
</feature>
<dbReference type="Pfam" id="PF10034">
    <property type="entry name" value="Dpy19"/>
    <property type="match status" value="1"/>
</dbReference>
<feature type="transmembrane region" description="Helical" evidence="8">
    <location>
        <begin position="266"/>
        <end position="285"/>
    </location>
</feature>
<feature type="transmembrane region" description="Helical" evidence="8">
    <location>
        <begin position="166"/>
        <end position="185"/>
    </location>
</feature>
<keyword evidence="5 8" id="KW-0812">Transmembrane</keyword>
<comment type="similarity">
    <text evidence="2">Belongs to the dpy-19 family.</text>
</comment>
<dbReference type="GO" id="GO:0000030">
    <property type="term" value="F:mannosyltransferase activity"/>
    <property type="evidence" value="ECO:0007669"/>
    <property type="project" value="TreeGrafter"/>
</dbReference>
<evidence type="ECO:0000256" key="8">
    <source>
        <dbReference type="SAM" id="Phobius"/>
    </source>
</evidence>
<keyword evidence="3 9" id="KW-0328">Glycosyltransferase</keyword>
<keyword evidence="6 8" id="KW-1133">Transmembrane helix</keyword>
<feature type="transmembrane region" description="Helical" evidence="8">
    <location>
        <begin position="675"/>
        <end position="693"/>
    </location>
</feature>
<feature type="transmembrane region" description="Helical" evidence="8">
    <location>
        <begin position="452"/>
        <end position="470"/>
    </location>
</feature>
<feature type="transmembrane region" description="Helical" evidence="8">
    <location>
        <begin position="427"/>
        <end position="446"/>
    </location>
</feature>
<feature type="transmembrane region" description="Helical" evidence="8">
    <location>
        <begin position="651"/>
        <end position="669"/>
    </location>
</feature>
<feature type="transmembrane region" description="Helical" evidence="8">
    <location>
        <begin position="606"/>
        <end position="630"/>
    </location>
</feature>
<feature type="transmembrane region" description="Helical" evidence="8">
    <location>
        <begin position="51"/>
        <end position="71"/>
    </location>
</feature>
<evidence type="ECO:0000313" key="10">
    <source>
        <dbReference type="Proteomes" id="UP000597762"/>
    </source>
</evidence>
<dbReference type="AlphaFoldDB" id="A0A812CRJ0"/>
<sequence length="898" mass="104482">MLLSQNNQIILQHNFDISLTNVIFCYFLHSFTPLFSPFLHSLIFSIPSLPYFLHSFTPLFSPFLHSLIFSIPSLPYFLHSFTPLFSPFLHSLIFSIPSLPYFLHSLFIFSIPSPLFSPFLPPYFLHSFTPFHSFLLIFSIPFPYFLHSFIFLHSFTPLFSPFLHSLFSPFLHSLIFSIPSFLPLFSPFLHSLIFSIPFLIFPFLLFIFSIPSLPYFSIPFFSIPSLPYFLHSFTPYFLHSFTPLFFHFPLFFHSFTPLFSPFLHSLFSPFLHSLIFSIPSLPYFLHSFTPLFHTGTQGWHDLMYDNITEHPSTINIIERMNIHQEILLASIYKSFSFIQHSFQPIYFYINTIFTLHAMLVGCLFLLTWMLSNSWLAGILTSCFYIFNRMDTTRVEYVIPLRESFSLPFLWLQLVAISYYLRDKTNPVATKLSIAVIALSTFAFTLFWQFSQFILLLQAFSLFGVWILDVVPSSKIKPILIMQAGSILFVCILQFTNKMLLGSLVLSFNISFWLLILFRGNSMHSKNIFLQLLRVTVYSVAVLTLMVVVNTLIKFLIGLEADEHIFKFVQSKFGFGYSRDFDSRLYLCNGAFGFLEWETFLRLSRGFVFPVYAVSHAVLIYLLALTCFKYWSMSPNSNITRNRSLLRSRPDMAFHIVQAAFFGCLAMSTLRMKYLWTPYMCILASVGLADYSFWKTLISKFSNRESIIFLLRHLVTGVVLASVLITFLPGVYRELEDLKEFWDPDTVELMEWIKTNTSSTAAFSGSMQLLAGVKLCTGRPITNHPHYEHKGLRYKTKEIYQIYGRKPPAEVYSILKNYRTNYIILEDSICLSASREGCRTPDLVDVANGEIPEFGEKEPGLVQNTHPRFCHEIRYGNENYAKYFRLVFENRTFRVYKLL</sequence>
<dbReference type="PANTHER" id="PTHR31488:SF3">
    <property type="entry name" value="C-MANNOSYLTRANSFERASE DPY19L3"/>
    <property type="match status" value="1"/>
</dbReference>
<evidence type="ECO:0000256" key="6">
    <source>
        <dbReference type="ARBA" id="ARBA00022989"/>
    </source>
</evidence>
<feature type="transmembrane region" description="Helical" evidence="8">
    <location>
        <begin position="91"/>
        <end position="111"/>
    </location>
</feature>
<feature type="transmembrane region" description="Helical" evidence="8">
    <location>
        <begin position="705"/>
        <end position="727"/>
    </location>
</feature>
<comment type="caution">
    <text evidence="9">The sequence shown here is derived from an EMBL/GenBank/DDBJ whole genome shotgun (WGS) entry which is preliminary data.</text>
</comment>
<gene>
    <name evidence="9" type="ORF">SPHA_39348</name>
</gene>
<evidence type="ECO:0000256" key="3">
    <source>
        <dbReference type="ARBA" id="ARBA00022676"/>
    </source>
</evidence>
<dbReference type="PANTHER" id="PTHR31488">
    <property type="entry name" value="DPY-19-LIKE 1, LIKE (H. SAPIENS)"/>
    <property type="match status" value="1"/>
</dbReference>
<keyword evidence="10" id="KW-1185">Reference proteome</keyword>
<reference evidence="9" key="1">
    <citation type="submission" date="2021-01" db="EMBL/GenBank/DDBJ databases">
        <authorList>
            <person name="Li R."/>
            <person name="Bekaert M."/>
        </authorList>
    </citation>
    <scope>NUCLEOTIDE SEQUENCE</scope>
    <source>
        <strain evidence="9">Farmed</strain>
    </source>
</reference>
<feature type="transmembrane region" description="Helical" evidence="8">
    <location>
        <begin position="531"/>
        <end position="556"/>
    </location>
</feature>
<organism evidence="9 10">
    <name type="scientific">Acanthosepion pharaonis</name>
    <name type="common">Pharaoh cuttlefish</name>
    <name type="synonym">Sepia pharaonis</name>
    <dbReference type="NCBI Taxonomy" id="158019"/>
    <lineage>
        <taxon>Eukaryota</taxon>
        <taxon>Metazoa</taxon>
        <taxon>Spiralia</taxon>
        <taxon>Lophotrochozoa</taxon>
        <taxon>Mollusca</taxon>
        <taxon>Cephalopoda</taxon>
        <taxon>Coleoidea</taxon>
        <taxon>Decapodiformes</taxon>
        <taxon>Sepiida</taxon>
        <taxon>Sepiina</taxon>
        <taxon>Sepiidae</taxon>
        <taxon>Acanthosepion</taxon>
    </lineage>
</organism>
<dbReference type="GO" id="GO:0005637">
    <property type="term" value="C:nuclear inner membrane"/>
    <property type="evidence" value="ECO:0007669"/>
    <property type="project" value="TreeGrafter"/>
</dbReference>
<evidence type="ECO:0000256" key="2">
    <source>
        <dbReference type="ARBA" id="ARBA00008744"/>
    </source>
</evidence>
<feature type="transmembrane region" description="Helical" evidence="8">
    <location>
        <begin position="500"/>
        <end position="519"/>
    </location>
</feature>
<keyword evidence="7 8" id="KW-0472">Membrane</keyword>
<name>A0A812CRJ0_ACAPH</name>
<dbReference type="OrthoDB" id="6019623at2759"/>
<dbReference type="InterPro" id="IPR018732">
    <property type="entry name" value="Dpy-19/Dpy-19-like"/>
</dbReference>
<proteinExistence type="inferred from homology"/>
<feature type="transmembrane region" description="Helical" evidence="8">
    <location>
        <begin position="123"/>
        <end position="146"/>
    </location>
</feature>
<evidence type="ECO:0000256" key="4">
    <source>
        <dbReference type="ARBA" id="ARBA00022679"/>
    </source>
</evidence>
<dbReference type="EMBL" id="CAHIKZ030001821">
    <property type="protein sequence ID" value="CAE1275250.1"/>
    <property type="molecule type" value="Genomic_DNA"/>
</dbReference>
<evidence type="ECO:0000313" key="9">
    <source>
        <dbReference type="EMBL" id="CAE1275250.1"/>
    </source>
</evidence>
<evidence type="ECO:0000256" key="7">
    <source>
        <dbReference type="ARBA" id="ARBA00023136"/>
    </source>
</evidence>
<dbReference type="Proteomes" id="UP000597762">
    <property type="component" value="Unassembled WGS sequence"/>
</dbReference>
<feature type="transmembrane region" description="Helical" evidence="8">
    <location>
        <begin position="20"/>
        <end position="39"/>
    </location>
</feature>
<evidence type="ECO:0000256" key="5">
    <source>
        <dbReference type="ARBA" id="ARBA00022692"/>
    </source>
</evidence>
<feature type="transmembrane region" description="Helical" evidence="8">
    <location>
        <begin position="345"/>
        <end position="366"/>
    </location>
</feature>
<comment type="subcellular location">
    <subcellularLocation>
        <location evidence="1">Membrane</location>
        <topology evidence="1">Multi-pass membrane protein</topology>
    </subcellularLocation>
</comment>
<protein>
    <submittedName>
        <fullName evidence="9">Probable C-mannosyltransferase DPY19L3</fullName>
    </submittedName>
</protein>
<feature type="transmembrane region" description="Helical" evidence="8">
    <location>
        <begin position="236"/>
        <end position="259"/>
    </location>
</feature>
<evidence type="ECO:0000256" key="1">
    <source>
        <dbReference type="ARBA" id="ARBA00004141"/>
    </source>
</evidence>
<feature type="transmembrane region" description="Helical" evidence="8">
    <location>
        <begin position="404"/>
        <end position="420"/>
    </location>
</feature>
<feature type="transmembrane region" description="Helical" evidence="8">
    <location>
        <begin position="192"/>
        <end position="216"/>
    </location>
</feature>